<protein>
    <submittedName>
        <fullName evidence="2">Uncharacterized protein</fullName>
    </submittedName>
</protein>
<proteinExistence type="predicted"/>
<name>A0A518V329_BRELA</name>
<accession>A0A518V329</accession>
<evidence type="ECO:0000313" key="2">
    <source>
        <dbReference type="EMBL" id="QDX91410.1"/>
    </source>
</evidence>
<reference evidence="2 3" key="1">
    <citation type="submission" date="2018-11" db="EMBL/GenBank/DDBJ databases">
        <title>Phylogenetic determinants of toxin gene distribution in genomes of Brevibacillus laterosporus.</title>
        <authorList>
            <person name="Glare T.R."/>
            <person name="Durrant A."/>
            <person name="Berry C."/>
            <person name="Palma L."/>
            <person name="Ormskirk M."/>
            <person name="Cox M.O."/>
        </authorList>
    </citation>
    <scope>NUCLEOTIDE SEQUENCE [LARGE SCALE GENOMIC DNA]</scope>
    <source>
        <strain evidence="2 3">1821L</strain>
    </source>
</reference>
<evidence type="ECO:0000256" key="1">
    <source>
        <dbReference type="SAM" id="SignalP"/>
    </source>
</evidence>
<organism evidence="2 3">
    <name type="scientific">Brevibacillus laterosporus</name>
    <name type="common">Bacillus laterosporus</name>
    <dbReference type="NCBI Taxonomy" id="1465"/>
    <lineage>
        <taxon>Bacteria</taxon>
        <taxon>Bacillati</taxon>
        <taxon>Bacillota</taxon>
        <taxon>Bacilli</taxon>
        <taxon>Bacillales</taxon>
        <taxon>Paenibacillaceae</taxon>
        <taxon>Brevibacillus</taxon>
    </lineage>
</organism>
<feature type="chain" id="PRO_5021895576" evidence="1">
    <location>
        <begin position="29"/>
        <end position="236"/>
    </location>
</feature>
<sequence length="236" mass="25497">MKIQNKKLLMGMMSLTLASVALGGTVLAAEDTKQVNSSIDEPKKDSEPFIPIGVINKALAEKGQKAISASEVPTKAQVNKALQGVIASKDDPEKVIDLGNGHKITISVSGTSAPAEQNNVYSVSPQSIQSVTAKGEIKYTAGVDIFTMSITQKYSYDDKITKITQQDKKPSTSYGSGFGWKGSDSEAPYIYEIDDTAKDAVGNGQFKNIIYGKYGCHIELRFTATGNYYVHDSYFN</sequence>
<keyword evidence="1" id="KW-0732">Signal</keyword>
<dbReference type="AlphaFoldDB" id="A0A518V329"/>
<dbReference type="Proteomes" id="UP000319432">
    <property type="component" value="Chromosome"/>
</dbReference>
<keyword evidence="3" id="KW-1185">Reference proteome</keyword>
<evidence type="ECO:0000313" key="3">
    <source>
        <dbReference type="Proteomes" id="UP000319432"/>
    </source>
</evidence>
<dbReference type="EMBL" id="CP033464">
    <property type="protein sequence ID" value="QDX91410.1"/>
    <property type="molecule type" value="Genomic_DNA"/>
</dbReference>
<feature type="signal peptide" evidence="1">
    <location>
        <begin position="1"/>
        <end position="28"/>
    </location>
</feature>
<dbReference type="OrthoDB" id="2679772at2"/>
<gene>
    <name evidence="2" type="ORF">EEL30_02870</name>
</gene>